<dbReference type="HOGENOM" id="CLU_1946965_0_0_6"/>
<sequence length="129" mass="14282">MAAVRVRASVRAAVPGRGLLTSRTAATQSVRRTRWSLSNSIFRKVIMKKIVPDPPDSFPIPYITIIADLSPEDARSHAAALMDCLCKTSQLYLDTEAEDHRYALLENLGILTELLRVLVAHMAMQGDHP</sequence>
<evidence type="ECO:0008006" key="2">
    <source>
        <dbReference type="Google" id="ProtNLM"/>
    </source>
</evidence>
<dbReference type="eggNOG" id="ENOG5031R68">
    <property type="taxonomic scope" value="Bacteria"/>
</dbReference>
<protein>
    <recommendedName>
        <fullName evidence="2">DUF3077 domain-containing protein</fullName>
    </recommendedName>
</protein>
<name>B1JEK1_PSEPW</name>
<dbReference type="AlphaFoldDB" id="B1JEK1"/>
<gene>
    <name evidence="1" type="ordered locus">PputW619_4388</name>
</gene>
<reference evidence="1" key="1">
    <citation type="submission" date="2008-02" db="EMBL/GenBank/DDBJ databases">
        <title>Complete sequence of Psuedomonas putida W619.</title>
        <authorList>
            <consortium name="US DOE Joint Genome Institute"/>
            <person name="Copeland A."/>
            <person name="Lucas S."/>
            <person name="Lapidus A."/>
            <person name="Barry K."/>
            <person name="Detter J.C."/>
            <person name="Glavina del Rio T."/>
            <person name="Dalin E."/>
            <person name="Tice H."/>
            <person name="Pitluck S."/>
            <person name="Chain P."/>
            <person name="Malfatti S."/>
            <person name="Shin M."/>
            <person name="Vergez L."/>
            <person name="Schmutz J."/>
            <person name="Larimer F."/>
            <person name="Land M."/>
            <person name="Hauser L."/>
            <person name="Kyrpides N."/>
            <person name="Kim E."/>
            <person name="Taghavi S."/>
            <person name="Vangronsveld D."/>
            <person name="van der Lelie D."/>
            <person name="Richardson P."/>
        </authorList>
    </citation>
    <scope>NUCLEOTIDE SEQUENCE</scope>
    <source>
        <strain evidence="1">W619</strain>
    </source>
</reference>
<dbReference type="EMBL" id="CP000949">
    <property type="protein sequence ID" value="ACA74868.1"/>
    <property type="molecule type" value="Genomic_DNA"/>
</dbReference>
<evidence type="ECO:0000313" key="1">
    <source>
        <dbReference type="EMBL" id="ACA74868.1"/>
    </source>
</evidence>
<dbReference type="KEGG" id="ppw:PputW619_4388"/>
<proteinExistence type="predicted"/>
<organism evidence="1">
    <name type="scientific">Pseudomonas putida (strain W619)</name>
    <dbReference type="NCBI Taxonomy" id="390235"/>
    <lineage>
        <taxon>Bacteria</taxon>
        <taxon>Pseudomonadati</taxon>
        <taxon>Pseudomonadota</taxon>
        <taxon>Gammaproteobacteria</taxon>
        <taxon>Pseudomonadales</taxon>
        <taxon>Pseudomonadaceae</taxon>
        <taxon>Pseudomonas</taxon>
    </lineage>
</organism>
<accession>B1JEK1</accession>